<evidence type="ECO:0000256" key="1">
    <source>
        <dbReference type="ARBA" id="ARBA00023015"/>
    </source>
</evidence>
<reference evidence="6" key="1">
    <citation type="submission" date="2020-12" db="EMBL/GenBank/DDBJ databases">
        <title>Devosia sp. MSA67 isolated from Mo River.</title>
        <authorList>
            <person name="Ma F."/>
            <person name="Zi Z."/>
        </authorList>
    </citation>
    <scope>NUCLEOTIDE SEQUENCE</scope>
    <source>
        <strain evidence="6">MSA67</strain>
    </source>
</reference>
<sequence>MYLASKARPRAPFPPFAPPPEEEPTSLQPLEFSTLEAAPGDRFDAWRAAFSPAFDLRPRGKNPSFRGRHRTWDLGGMAFQVIETDSLCFSSLAEQARKDPLDHWVVSLFVTCSGTTIGDKVILENVSGVPQLSALVDPFHGELTRGRLLLLYVPRDTCRETAHLLDAASLTLMRDGMGKIFADFMLSLEDRVAQLQPKDLPDLVTATRALLMAAIAPSKDRLETAGTMINAALRERARQCVQDNLHNPGLDVPFLLQSLGVSRSRLYRAFEETDGIMRYIQKRRLLAAHVALADPSGSRRIFEVAEDFCFNDAAEFSRAFRREFAYSPSDARALGHHMGAEQANHAPRAQDLGALLRRI</sequence>
<dbReference type="Proteomes" id="UP000602124">
    <property type="component" value="Unassembled WGS sequence"/>
</dbReference>
<dbReference type="GO" id="GO:0003700">
    <property type="term" value="F:DNA-binding transcription factor activity"/>
    <property type="evidence" value="ECO:0007669"/>
    <property type="project" value="InterPro"/>
</dbReference>
<dbReference type="InterPro" id="IPR009057">
    <property type="entry name" value="Homeodomain-like_sf"/>
</dbReference>
<evidence type="ECO:0000256" key="2">
    <source>
        <dbReference type="ARBA" id="ARBA00023125"/>
    </source>
</evidence>
<evidence type="ECO:0000313" key="6">
    <source>
        <dbReference type="EMBL" id="MBJ3786342.1"/>
    </source>
</evidence>
<accession>A0A934J1W9</accession>
<keyword evidence="7" id="KW-1185">Reference proteome</keyword>
<evidence type="ECO:0000256" key="3">
    <source>
        <dbReference type="ARBA" id="ARBA00023163"/>
    </source>
</evidence>
<gene>
    <name evidence="6" type="ORF">JEQ47_16575</name>
</gene>
<name>A0A934J1W9_9HYPH</name>
<dbReference type="EMBL" id="JAEKMH010000004">
    <property type="protein sequence ID" value="MBJ3786342.1"/>
    <property type="molecule type" value="Genomic_DNA"/>
</dbReference>
<dbReference type="RefSeq" id="WP_198877534.1">
    <property type="nucleotide sequence ID" value="NZ_JAEKMH010000004.1"/>
</dbReference>
<dbReference type="GO" id="GO:0043565">
    <property type="term" value="F:sequence-specific DNA binding"/>
    <property type="evidence" value="ECO:0007669"/>
    <property type="project" value="InterPro"/>
</dbReference>
<feature type="domain" description="HTH araC/xylS-type" evidence="5">
    <location>
        <begin position="235"/>
        <end position="334"/>
    </location>
</feature>
<organism evidence="6 7">
    <name type="scientific">Devosia sediminis</name>
    <dbReference type="NCBI Taxonomy" id="2798801"/>
    <lineage>
        <taxon>Bacteria</taxon>
        <taxon>Pseudomonadati</taxon>
        <taxon>Pseudomonadota</taxon>
        <taxon>Alphaproteobacteria</taxon>
        <taxon>Hyphomicrobiales</taxon>
        <taxon>Devosiaceae</taxon>
        <taxon>Devosia</taxon>
    </lineage>
</organism>
<dbReference type="InterPro" id="IPR050959">
    <property type="entry name" value="MarA-like"/>
</dbReference>
<evidence type="ECO:0000313" key="7">
    <source>
        <dbReference type="Proteomes" id="UP000602124"/>
    </source>
</evidence>
<dbReference type="SUPFAM" id="SSF46689">
    <property type="entry name" value="Homeodomain-like"/>
    <property type="match status" value="1"/>
</dbReference>
<dbReference type="InterPro" id="IPR018060">
    <property type="entry name" value="HTH_AraC"/>
</dbReference>
<dbReference type="Pfam" id="PF12833">
    <property type="entry name" value="HTH_18"/>
    <property type="match status" value="1"/>
</dbReference>
<keyword evidence="2" id="KW-0238">DNA-binding</keyword>
<dbReference type="PANTHER" id="PTHR47504:SF5">
    <property type="entry name" value="RIGHT ORIGIN-BINDING PROTEIN"/>
    <property type="match status" value="1"/>
</dbReference>
<dbReference type="AlphaFoldDB" id="A0A934J1W9"/>
<evidence type="ECO:0000259" key="5">
    <source>
        <dbReference type="PROSITE" id="PS01124"/>
    </source>
</evidence>
<dbReference type="PANTHER" id="PTHR47504">
    <property type="entry name" value="RIGHT ORIGIN-BINDING PROTEIN"/>
    <property type="match status" value="1"/>
</dbReference>
<keyword evidence="3" id="KW-0804">Transcription</keyword>
<dbReference type="SMART" id="SM00342">
    <property type="entry name" value="HTH_ARAC"/>
    <property type="match status" value="1"/>
</dbReference>
<dbReference type="PROSITE" id="PS01124">
    <property type="entry name" value="HTH_ARAC_FAMILY_2"/>
    <property type="match status" value="1"/>
</dbReference>
<dbReference type="Gene3D" id="1.10.10.60">
    <property type="entry name" value="Homeodomain-like"/>
    <property type="match status" value="1"/>
</dbReference>
<keyword evidence="1" id="KW-0805">Transcription regulation</keyword>
<feature type="region of interest" description="Disordered" evidence="4">
    <location>
        <begin position="1"/>
        <end position="26"/>
    </location>
</feature>
<protein>
    <submittedName>
        <fullName evidence="6">Helix-turn-helix transcriptional regulator</fullName>
    </submittedName>
</protein>
<proteinExistence type="predicted"/>
<comment type="caution">
    <text evidence="6">The sequence shown here is derived from an EMBL/GenBank/DDBJ whole genome shotgun (WGS) entry which is preliminary data.</text>
</comment>
<evidence type="ECO:0000256" key="4">
    <source>
        <dbReference type="SAM" id="MobiDB-lite"/>
    </source>
</evidence>